<keyword evidence="11 15" id="KW-0406">Ion transport</keyword>
<dbReference type="GO" id="GO:0005230">
    <property type="term" value="F:extracellular ligand-gated monoatomic ion channel activity"/>
    <property type="evidence" value="ECO:0007669"/>
    <property type="project" value="InterPro"/>
</dbReference>
<dbReference type="PRINTS" id="PR00252">
    <property type="entry name" value="NRIONCHANNEL"/>
</dbReference>
<keyword evidence="4 15" id="KW-0813">Transport</keyword>
<dbReference type="GO" id="GO:0005886">
    <property type="term" value="C:plasma membrane"/>
    <property type="evidence" value="ECO:0007669"/>
    <property type="project" value="UniProtKB-SubCell"/>
</dbReference>
<feature type="domain" description="Carboxylesterase type B" evidence="17">
    <location>
        <begin position="334"/>
        <end position="602"/>
    </location>
</feature>
<dbReference type="EC" id="3.1.1.-" evidence="16"/>
<gene>
    <name evidence="20" type="ORF">TNCT_74331</name>
</gene>
<evidence type="ECO:0000256" key="1">
    <source>
        <dbReference type="ARBA" id="ARBA00004141"/>
    </source>
</evidence>
<evidence type="ECO:0000256" key="8">
    <source>
        <dbReference type="ARBA" id="ARBA00022729"/>
    </source>
</evidence>
<dbReference type="Pfam" id="PF00135">
    <property type="entry name" value="COesterase"/>
    <property type="match status" value="1"/>
</dbReference>
<dbReference type="GO" id="GO:0005254">
    <property type="term" value="F:chloride channel activity"/>
    <property type="evidence" value="ECO:0007669"/>
    <property type="project" value="UniProtKB-ARBA"/>
</dbReference>
<feature type="transmembrane region" description="Helical" evidence="15">
    <location>
        <begin position="220"/>
        <end position="240"/>
    </location>
</feature>
<dbReference type="PRINTS" id="PR00253">
    <property type="entry name" value="GABAARECEPTR"/>
</dbReference>
<evidence type="ECO:0000259" key="19">
    <source>
        <dbReference type="Pfam" id="PF02932"/>
    </source>
</evidence>
<name>A0A8X6J4A9_TRICU</name>
<keyword evidence="21" id="KW-1185">Reference proteome</keyword>
<sequence length="616" mass="69557">EENAFPPDYNKQASPGIPGEPAHLFLDLSVLDIDRIDEARMEFSIQTYLREVWKDKRLNLSCLMTENSDSDTTVPKEIVNRLWTPDLVFDNARSGVLFGLSVPNTYIALFRSGYIFRSSRYNLVVGCYMNFMLYPIDVQECFLKITLLQTPEHILLMHWANDDIRFRGYFKGVSFTHDIHALKYELLPPRAYTTRETWITANFTYLYANFTFVRKISGSLLNVYIPSTLVVFLSWTSFWIDVSAVPARITLGVTSLLTLVTQMIQARNHLPTISYMTAMDLWLFACLLQVFGSILAFTFTYRIFARTYKNFLSNTVHLFIILLISILNLNDAIRVETSLGKIKGSVSRIGDVDTYDEVRVHQFLGVPFAKPPTGNLRFKKPEPVEAWSGTLECTELKPACTQFTPSPFPWYTDDQENISEDCLYLNIYVPLNASAENKRAVLFWIYGGGFFIGSNRQAIYDGIALAGMGDIIVVTVNYRLGSLGFWFSNTDDAPGNVGIWDMLTALKWVNEHIESFGGDKSRITIAGESAGAISVGLLSVSPLARGLYVRQIMESGSPAYTLGDNNNGTLERSIQVASRVGCINESVTLIQNPEQVTECMRGVYHLFIQICYKNCT</sequence>
<evidence type="ECO:0000256" key="15">
    <source>
        <dbReference type="RuleBase" id="RU000687"/>
    </source>
</evidence>
<dbReference type="GO" id="GO:0019695">
    <property type="term" value="P:choline metabolic process"/>
    <property type="evidence" value="ECO:0007669"/>
    <property type="project" value="TreeGrafter"/>
</dbReference>
<dbReference type="InterPro" id="IPR006201">
    <property type="entry name" value="Neur_channel"/>
</dbReference>
<evidence type="ECO:0000256" key="13">
    <source>
        <dbReference type="ARBA" id="ARBA00023180"/>
    </source>
</evidence>
<dbReference type="GO" id="GO:0004888">
    <property type="term" value="F:transmembrane signaling receptor activity"/>
    <property type="evidence" value="ECO:0007669"/>
    <property type="project" value="InterPro"/>
</dbReference>
<keyword evidence="10 15" id="KW-1133">Transmembrane helix</keyword>
<keyword evidence="9 16" id="KW-0378">Hydrolase</keyword>
<dbReference type="GO" id="GO:0006581">
    <property type="term" value="P:acetylcholine catabolic process"/>
    <property type="evidence" value="ECO:0007669"/>
    <property type="project" value="TreeGrafter"/>
</dbReference>
<dbReference type="AlphaFoldDB" id="A0A8X6J4A9"/>
<dbReference type="Proteomes" id="UP000887116">
    <property type="component" value="Unassembled WGS sequence"/>
</dbReference>
<dbReference type="SUPFAM" id="SSF63712">
    <property type="entry name" value="Nicotinic receptor ligand binding domain-like"/>
    <property type="match status" value="1"/>
</dbReference>
<dbReference type="Gene3D" id="2.70.170.10">
    <property type="entry name" value="Neurotransmitter-gated ion-channel ligand-binding domain"/>
    <property type="match status" value="1"/>
</dbReference>
<dbReference type="InterPro" id="IPR002018">
    <property type="entry name" value="CarbesteraseB"/>
</dbReference>
<comment type="similarity">
    <text evidence="3 16">Belongs to the type-B carboxylesterase/lipase family.</text>
</comment>
<dbReference type="GO" id="GO:0003990">
    <property type="term" value="F:acetylcholinesterase activity"/>
    <property type="evidence" value="ECO:0007669"/>
    <property type="project" value="TreeGrafter"/>
</dbReference>
<proteinExistence type="inferred from homology"/>
<dbReference type="InterPro" id="IPR036719">
    <property type="entry name" value="Neuro-gated_channel_TM_sf"/>
</dbReference>
<dbReference type="Pfam" id="PF02931">
    <property type="entry name" value="Neur_chan_LBD"/>
    <property type="match status" value="1"/>
</dbReference>
<feature type="domain" description="Neurotransmitter-gated ion-channel transmembrane" evidence="19">
    <location>
        <begin position="223"/>
        <end position="307"/>
    </location>
</feature>
<evidence type="ECO:0000256" key="14">
    <source>
        <dbReference type="ARBA" id="ARBA00023303"/>
    </source>
</evidence>
<dbReference type="InterPro" id="IPR006202">
    <property type="entry name" value="Neur_chan_lig-bd"/>
</dbReference>
<dbReference type="InterPro" id="IPR018000">
    <property type="entry name" value="Neurotransmitter_ion_chnl_CS"/>
</dbReference>
<comment type="similarity">
    <text evidence="15">Belongs to the ligand-gated ion channel (TC 1.A.9) family.</text>
</comment>
<organism evidence="20 21">
    <name type="scientific">Trichonephila clavata</name>
    <name type="common">Joro spider</name>
    <name type="synonym">Nephila clavata</name>
    <dbReference type="NCBI Taxonomy" id="2740835"/>
    <lineage>
        <taxon>Eukaryota</taxon>
        <taxon>Metazoa</taxon>
        <taxon>Ecdysozoa</taxon>
        <taxon>Arthropoda</taxon>
        <taxon>Chelicerata</taxon>
        <taxon>Arachnida</taxon>
        <taxon>Araneae</taxon>
        <taxon>Araneomorphae</taxon>
        <taxon>Entelegynae</taxon>
        <taxon>Araneoidea</taxon>
        <taxon>Nephilidae</taxon>
        <taxon>Trichonephila</taxon>
    </lineage>
</organism>
<dbReference type="InterPro" id="IPR006029">
    <property type="entry name" value="Neurotrans-gated_channel_TM"/>
</dbReference>
<dbReference type="InterPro" id="IPR029058">
    <property type="entry name" value="AB_hydrolase_fold"/>
</dbReference>
<dbReference type="PANTHER" id="PTHR43918">
    <property type="entry name" value="ACETYLCHOLINESTERASE"/>
    <property type="match status" value="1"/>
</dbReference>
<evidence type="ECO:0000259" key="18">
    <source>
        <dbReference type="Pfam" id="PF02931"/>
    </source>
</evidence>
<dbReference type="SUPFAM" id="SSF90112">
    <property type="entry name" value="Neurotransmitter-gated ion-channel transmembrane pore"/>
    <property type="match status" value="1"/>
</dbReference>
<evidence type="ECO:0000256" key="16">
    <source>
        <dbReference type="RuleBase" id="RU361235"/>
    </source>
</evidence>
<dbReference type="PROSITE" id="PS00122">
    <property type="entry name" value="CARBOXYLESTERASE_B_1"/>
    <property type="match status" value="1"/>
</dbReference>
<protein>
    <recommendedName>
        <fullName evidence="16">Carboxylic ester hydrolase</fullName>
        <ecNumber evidence="16">3.1.1.-</ecNumber>
    </recommendedName>
</protein>
<evidence type="ECO:0000256" key="5">
    <source>
        <dbReference type="ARBA" id="ARBA00022475"/>
    </source>
</evidence>
<evidence type="ECO:0000313" key="20">
    <source>
        <dbReference type="EMBL" id="GFR19485.1"/>
    </source>
</evidence>
<keyword evidence="5" id="KW-1003">Cell membrane</keyword>
<evidence type="ECO:0000256" key="4">
    <source>
        <dbReference type="ARBA" id="ARBA00022448"/>
    </source>
</evidence>
<feature type="non-terminal residue" evidence="20">
    <location>
        <position position="1"/>
    </location>
</feature>
<dbReference type="InterPro" id="IPR038050">
    <property type="entry name" value="Neuro_actylchol_rec"/>
</dbReference>
<accession>A0A8X6J4A9</accession>
<evidence type="ECO:0000256" key="10">
    <source>
        <dbReference type="ARBA" id="ARBA00022989"/>
    </source>
</evidence>
<keyword evidence="6" id="KW-0719">Serine esterase</keyword>
<evidence type="ECO:0000256" key="12">
    <source>
        <dbReference type="ARBA" id="ARBA00023136"/>
    </source>
</evidence>
<dbReference type="PANTHER" id="PTHR43918:SF4">
    <property type="entry name" value="CARBOXYLIC ESTER HYDROLASE"/>
    <property type="match status" value="1"/>
</dbReference>
<keyword evidence="12 15" id="KW-0472">Membrane</keyword>
<dbReference type="PROSITE" id="PS00941">
    <property type="entry name" value="CARBOXYLESTERASE_B_2"/>
    <property type="match status" value="1"/>
</dbReference>
<dbReference type="Pfam" id="PF02932">
    <property type="entry name" value="Neur_chan_memb"/>
    <property type="match status" value="1"/>
</dbReference>
<dbReference type="EMBL" id="BMAO01027760">
    <property type="protein sequence ID" value="GFR19485.1"/>
    <property type="molecule type" value="Genomic_DNA"/>
</dbReference>
<keyword evidence="13" id="KW-0325">Glycoprotein</keyword>
<dbReference type="PROSITE" id="PS00236">
    <property type="entry name" value="NEUROTR_ION_CHANNEL"/>
    <property type="match status" value="1"/>
</dbReference>
<keyword evidence="8" id="KW-0732">Signal</keyword>
<dbReference type="GO" id="GO:0099095">
    <property type="term" value="F:ligand-gated monoatomic anion channel activity"/>
    <property type="evidence" value="ECO:0007669"/>
    <property type="project" value="UniProtKB-ARBA"/>
</dbReference>
<keyword evidence="14 15" id="KW-0407">Ion channel</keyword>
<evidence type="ECO:0000256" key="7">
    <source>
        <dbReference type="ARBA" id="ARBA00022692"/>
    </source>
</evidence>
<feature type="transmembrane region" description="Helical" evidence="15">
    <location>
        <begin position="281"/>
        <end position="304"/>
    </location>
</feature>
<evidence type="ECO:0000259" key="17">
    <source>
        <dbReference type="Pfam" id="PF00135"/>
    </source>
</evidence>
<evidence type="ECO:0000256" key="2">
    <source>
        <dbReference type="ARBA" id="ARBA00004236"/>
    </source>
</evidence>
<evidence type="ECO:0000313" key="21">
    <source>
        <dbReference type="Proteomes" id="UP000887116"/>
    </source>
</evidence>
<evidence type="ECO:0000256" key="3">
    <source>
        <dbReference type="ARBA" id="ARBA00005964"/>
    </source>
</evidence>
<evidence type="ECO:0000256" key="11">
    <source>
        <dbReference type="ARBA" id="ARBA00023065"/>
    </source>
</evidence>
<dbReference type="Gene3D" id="1.20.58.390">
    <property type="entry name" value="Neurotransmitter-gated ion-channel transmembrane domain"/>
    <property type="match status" value="1"/>
</dbReference>
<reference evidence="20" key="1">
    <citation type="submission" date="2020-07" db="EMBL/GenBank/DDBJ databases">
        <title>Multicomponent nature underlies the extraordinary mechanical properties of spider dragline silk.</title>
        <authorList>
            <person name="Kono N."/>
            <person name="Nakamura H."/>
            <person name="Mori M."/>
            <person name="Yoshida Y."/>
            <person name="Ohtoshi R."/>
            <person name="Malay A.D."/>
            <person name="Moran D.A.P."/>
            <person name="Tomita M."/>
            <person name="Numata K."/>
            <person name="Arakawa K."/>
        </authorList>
    </citation>
    <scope>NUCLEOTIDE SEQUENCE</scope>
</reference>
<comment type="subcellular location">
    <subcellularLocation>
        <location evidence="2">Cell membrane</location>
    </subcellularLocation>
    <subcellularLocation>
        <location evidence="1">Membrane</location>
        <topology evidence="1">Multi-pass membrane protein</topology>
    </subcellularLocation>
</comment>
<comment type="caution">
    <text evidence="15">Lacks conserved residue(s) required for the propagation of feature annotation.</text>
</comment>
<dbReference type="InterPro" id="IPR036734">
    <property type="entry name" value="Neur_chan_lig-bd_sf"/>
</dbReference>
<dbReference type="OrthoDB" id="6435124at2759"/>
<dbReference type="InterPro" id="IPR019826">
    <property type="entry name" value="Carboxylesterase_B_AS"/>
</dbReference>
<dbReference type="InterPro" id="IPR050654">
    <property type="entry name" value="AChE-related_enzymes"/>
</dbReference>
<dbReference type="GO" id="GO:0005615">
    <property type="term" value="C:extracellular space"/>
    <property type="evidence" value="ECO:0007669"/>
    <property type="project" value="TreeGrafter"/>
</dbReference>
<dbReference type="InterPro" id="IPR019819">
    <property type="entry name" value="Carboxylesterase_B_CS"/>
</dbReference>
<comment type="caution">
    <text evidence="20">The sequence shown here is derived from an EMBL/GenBank/DDBJ whole genome shotgun (WGS) entry which is preliminary data.</text>
</comment>
<dbReference type="Gene3D" id="3.40.50.1820">
    <property type="entry name" value="alpha/beta hydrolase"/>
    <property type="match status" value="1"/>
</dbReference>
<dbReference type="InterPro" id="IPR006028">
    <property type="entry name" value="GABAA/Glycine_rcpt"/>
</dbReference>
<keyword evidence="7 15" id="KW-0812">Transmembrane</keyword>
<evidence type="ECO:0000256" key="6">
    <source>
        <dbReference type="ARBA" id="ARBA00022487"/>
    </source>
</evidence>
<feature type="domain" description="Neurotransmitter-gated ion-channel ligand-binding" evidence="18">
    <location>
        <begin position="8"/>
        <end position="164"/>
    </location>
</feature>
<evidence type="ECO:0000256" key="9">
    <source>
        <dbReference type="ARBA" id="ARBA00022801"/>
    </source>
</evidence>
<feature type="transmembrane region" description="Helical" evidence="15">
    <location>
        <begin position="311"/>
        <end position="329"/>
    </location>
</feature>
<dbReference type="SUPFAM" id="SSF53474">
    <property type="entry name" value="alpha/beta-Hydrolases"/>
    <property type="match status" value="1"/>
</dbReference>
<dbReference type="CDD" id="cd19049">
    <property type="entry name" value="LGIC_TM_anion"/>
    <property type="match status" value="1"/>
</dbReference>